<dbReference type="PANTHER" id="PTHR47332">
    <property type="entry name" value="SET DOMAIN-CONTAINING PROTEIN 5"/>
    <property type="match status" value="1"/>
</dbReference>
<dbReference type="InterPro" id="IPR046341">
    <property type="entry name" value="SET_dom_sf"/>
</dbReference>
<dbReference type="SMART" id="SM00317">
    <property type="entry name" value="SET"/>
    <property type="match status" value="1"/>
</dbReference>
<evidence type="ECO:0000256" key="1">
    <source>
        <dbReference type="SAM" id="MobiDB-lite"/>
    </source>
</evidence>
<dbReference type="SUPFAM" id="SSF82199">
    <property type="entry name" value="SET domain"/>
    <property type="match status" value="1"/>
</dbReference>
<gene>
    <name evidence="3" type="ORF">NLJ89_g1833</name>
</gene>
<dbReference type="OrthoDB" id="5945798at2759"/>
<name>A0A9W8MZA1_9AGAR</name>
<evidence type="ECO:0000313" key="4">
    <source>
        <dbReference type="Proteomes" id="UP001148786"/>
    </source>
</evidence>
<dbReference type="PANTHER" id="PTHR47332:SF4">
    <property type="entry name" value="SET DOMAIN-CONTAINING PROTEIN 5"/>
    <property type="match status" value="1"/>
</dbReference>
<dbReference type="CDD" id="cd20071">
    <property type="entry name" value="SET_SMYD"/>
    <property type="match status" value="1"/>
</dbReference>
<dbReference type="Gene3D" id="2.170.270.10">
    <property type="entry name" value="SET domain"/>
    <property type="match status" value="1"/>
</dbReference>
<reference evidence="3" key="1">
    <citation type="submission" date="2022-07" db="EMBL/GenBank/DDBJ databases">
        <title>Genome Sequence of Agrocybe chaxingu.</title>
        <authorList>
            <person name="Buettner E."/>
        </authorList>
    </citation>
    <scope>NUCLEOTIDE SEQUENCE</scope>
    <source>
        <strain evidence="3">MP-N11</strain>
    </source>
</reference>
<accession>A0A9W8MZA1</accession>
<evidence type="ECO:0000259" key="2">
    <source>
        <dbReference type="PROSITE" id="PS50280"/>
    </source>
</evidence>
<protein>
    <recommendedName>
        <fullName evidence="2">SET domain-containing protein</fullName>
    </recommendedName>
</protein>
<dbReference type="Proteomes" id="UP001148786">
    <property type="component" value="Unassembled WGS sequence"/>
</dbReference>
<keyword evidence="4" id="KW-1185">Reference proteome</keyword>
<dbReference type="EMBL" id="JANKHO010000102">
    <property type="protein sequence ID" value="KAJ3515322.1"/>
    <property type="molecule type" value="Genomic_DNA"/>
</dbReference>
<feature type="domain" description="SET" evidence="2">
    <location>
        <begin position="115"/>
        <end position="299"/>
    </location>
</feature>
<dbReference type="PROSITE" id="PS50280">
    <property type="entry name" value="SET"/>
    <property type="match status" value="1"/>
</dbReference>
<organism evidence="3 4">
    <name type="scientific">Agrocybe chaxingu</name>
    <dbReference type="NCBI Taxonomy" id="84603"/>
    <lineage>
        <taxon>Eukaryota</taxon>
        <taxon>Fungi</taxon>
        <taxon>Dikarya</taxon>
        <taxon>Basidiomycota</taxon>
        <taxon>Agaricomycotina</taxon>
        <taxon>Agaricomycetes</taxon>
        <taxon>Agaricomycetidae</taxon>
        <taxon>Agaricales</taxon>
        <taxon>Agaricineae</taxon>
        <taxon>Strophariaceae</taxon>
        <taxon>Agrocybe</taxon>
    </lineage>
</organism>
<feature type="region of interest" description="Disordered" evidence="1">
    <location>
        <begin position="1"/>
        <end position="35"/>
    </location>
</feature>
<dbReference type="AlphaFoldDB" id="A0A9W8MZA1"/>
<dbReference type="InterPro" id="IPR001214">
    <property type="entry name" value="SET_dom"/>
</dbReference>
<proteinExistence type="predicted"/>
<dbReference type="Pfam" id="PF00856">
    <property type="entry name" value="SET"/>
    <property type="match status" value="1"/>
</dbReference>
<dbReference type="InterPro" id="IPR053185">
    <property type="entry name" value="SET_domain_protein"/>
</dbReference>
<comment type="caution">
    <text evidence="3">The sequence shown here is derived from an EMBL/GenBank/DDBJ whole genome shotgun (WGS) entry which is preliminary data.</text>
</comment>
<sequence>MKRGFLNTSKSKKEPHLLATQMQESDEKRDLNKSSQNVVDIAHPAPYEPKALPPSTMVNSPRADYGEGTLAVSTIPEHFEDGPADPDGHTEWIVRGPTLTKTLNLPGFPSPIPKPRRQNMYIIKPSKGMGLGMFAMCDIKAGDLILSERPLLVYPIAAVQDTPNQRELLRSPTQNTKSASQMVEYEQLIEVTLERMSDEGCFAFLSLANVHTKDRSRPLLGIIKTNGYEAMGIGDGPEPPSGGRYGPGRGYGAVCELGSRVNHSCLPNVAFWFKRSSFSMQITAIKDIKAGEELFSSYCDLLQSAAGRKAALAIYRFECKCAFCLHATPITDQLRGEFAVRVRRLTKQCEGWIRAPRVDATILDPVLQLEKDVIKEGLDTQPPYRLLLGVIQVLYTKLGMREKAKHYTEIRRRFEALCREEE</sequence>
<evidence type="ECO:0000313" key="3">
    <source>
        <dbReference type="EMBL" id="KAJ3515322.1"/>
    </source>
</evidence>